<protein>
    <submittedName>
        <fullName evidence="1">Uncharacterized protein</fullName>
    </submittedName>
</protein>
<organism evidence="1 2">
    <name type="scientific">Thelohanellus kitauei</name>
    <name type="common">Myxosporean</name>
    <dbReference type="NCBI Taxonomy" id="669202"/>
    <lineage>
        <taxon>Eukaryota</taxon>
        <taxon>Metazoa</taxon>
        <taxon>Cnidaria</taxon>
        <taxon>Myxozoa</taxon>
        <taxon>Myxosporea</taxon>
        <taxon>Bivalvulida</taxon>
        <taxon>Platysporina</taxon>
        <taxon>Myxobolidae</taxon>
        <taxon>Thelohanellus</taxon>
    </lineage>
</organism>
<name>A0A0C2IAD3_THEKT</name>
<comment type="caution">
    <text evidence="1">The sequence shown here is derived from an EMBL/GenBank/DDBJ whole genome shotgun (WGS) entry which is preliminary data.</text>
</comment>
<dbReference type="Proteomes" id="UP000031668">
    <property type="component" value="Unassembled WGS sequence"/>
</dbReference>
<keyword evidence="2" id="KW-1185">Reference proteome</keyword>
<sequence>MSFNLYNWENPDQMDETVDYEGVFEIEWADADLDPSHHEQQYGEQEYSTRSDIYNVTESVNQEISHWAPDYYKSISPSSVATLTDNFNNSKIEVDCPTKFTTEKRAAMATYTNQGLENPRKNNIIDYDNLTLSESLKEYQNFDNVEKEVLSTAQISQKRKRIADQTPLKKLNPNQSQLKNSGSRNVLAHEEPRPIQKHLFSETDIVNNKHEQNFEKLSIISDQMNDNASNVSTSKLLNGPNTYSHDSITAHNAMRIRPNTIRMHDPNFNATKNSAPVSTAPNIVHSVKDPAALNTRGLNPIFNSVCTQSYLMNPAVVANHVYRNNNGYTPQNVVPNIPVVNIPNHLQIPQNRGMNNSNPYMVKNSDYQYEPPCPVTPNTMYPHPGTNSHAYMNSYPPNMTKGYYGRK</sequence>
<accession>A0A0C2IAD3</accession>
<evidence type="ECO:0000313" key="1">
    <source>
        <dbReference type="EMBL" id="KII62278.1"/>
    </source>
</evidence>
<gene>
    <name evidence="1" type="ORF">RF11_09596</name>
</gene>
<reference evidence="1 2" key="1">
    <citation type="journal article" date="2014" name="Genome Biol. Evol.">
        <title>The genome of the myxosporean Thelohanellus kitauei shows adaptations to nutrient acquisition within its fish host.</title>
        <authorList>
            <person name="Yang Y."/>
            <person name="Xiong J."/>
            <person name="Zhou Z."/>
            <person name="Huo F."/>
            <person name="Miao W."/>
            <person name="Ran C."/>
            <person name="Liu Y."/>
            <person name="Zhang J."/>
            <person name="Feng J."/>
            <person name="Wang M."/>
            <person name="Wang M."/>
            <person name="Wang L."/>
            <person name="Yao B."/>
        </authorList>
    </citation>
    <scope>NUCLEOTIDE SEQUENCE [LARGE SCALE GENOMIC DNA]</scope>
    <source>
        <strain evidence="1">Wuqing</strain>
    </source>
</reference>
<dbReference type="AlphaFoldDB" id="A0A0C2IAD3"/>
<evidence type="ECO:0000313" key="2">
    <source>
        <dbReference type="Proteomes" id="UP000031668"/>
    </source>
</evidence>
<dbReference type="EMBL" id="JWZT01005022">
    <property type="protein sequence ID" value="KII62278.1"/>
    <property type="molecule type" value="Genomic_DNA"/>
</dbReference>
<proteinExistence type="predicted"/>